<sequence length="349" mass="39662">MLCFDELNCASRDVFSYMCFLAMEKCSKKSEKKRAACGGAAMRKRLLIKNFVAHMLSQETEIRKRIEIQQQKQAEERELEHLEDVYDVEKDDEDESEEFDEQPQQRHCEEPAEEEDEEDEEDEAVDEEVADGEAEVPILGYDAEDERVKLTQYDEFDGTASSDLYPSPEASLMDAVPADELMKSDYDLFDISAVGDENVIQIEWPDFQTVPTNQHYLIPCDSRELIFSGQHYDSYLHTSCSAEYEFALPDNILEDEPPMAASSDKSSPSQPLFTNLVNIVSLSSRASYHHGAVQTPSPAIEGVVSCKEGVQECALYSFDENPRKRGRGLLEQDENSMYSLIVPKRVKLL</sequence>
<organism evidence="2 3">
    <name type="scientific">Steinernema glaseri</name>
    <dbReference type="NCBI Taxonomy" id="37863"/>
    <lineage>
        <taxon>Eukaryota</taxon>
        <taxon>Metazoa</taxon>
        <taxon>Ecdysozoa</taxon>
        <taxon>Nematoda</taxon>
        <taxon>Chromadorea</taxon>
        <taxon>Rhabditida</taxon>
        <taxon>Tylenchina</taxon>
        <taxon>Panagrolaimomorpha</taxon>
        <taxon>Strongyloidoidea</taxon>
        <taxon>Steinernematidae</taxon>
        <taxon>Steinernema</taxon>
    </lineage>
</organism>
<feature type="compositionally biased region" description="Basic and acidic residues" evidence="1">
    <location>
        <begin position="78"/>
        <end position="88"/>
    </location>
</feature>
<protein>
    <submittedName>
        <fullName evidence="3">Protein LEO1 homolog</fullName>
    </submittedName>
</protein>
<dbReference type="Proteomes" id="UP000095287">
    <property type="component" value="Unplaced"/>
</dbReference>
<feature type="region of interest" description="Disordered" evidence="1">
    <location>
        <begin position="78"/>
        <end position="131"/>
    </location>
</feature>
<keyword evidence="2" id="KW-1185">Reference proteome</keyword>
<evidence type="ECO:0000313" key="2">
    <source>
        <dbReference type="Proteomes" id="UP000095287"/>
    </source>
</evidence>
<feature type="compositionally biased region" description="Acidic residues" evidence="1">
    <location>
        <begin position="89"/>
        <end position="101"/>
    </location>
</feature>
<reference evidence="3" key="1">
    <citation type="submission" date="2016-11" db="UniProtKB">
        <authorList>
            <consortium name="WormBaseParasite"/>
        </authorList>
    </citation>
    <scope>IDENTIFICATION</scope>
</reference>
<name>A0A1I8ARM1_9BILA</name>
<dbReference type="AlphaFoldDB" id="A0A1I8ARM1"/>
<accession>A0A1I8ARM1</accession>
<evidence type="ECO:0000313" key="3">
    <source>
        <dbReference type="WBParaSite" id="L893_g8464.t2"/>
    </source>
</evidence>
<dbReference type="WBParaSite" id="L893_g8464.t2">
    <property type="protein sequence ID" value="L893_g8464.t2"/>
    <property type="gene ID" value="L893_g8464"/>
</dbReference>
<feature type="compositionally biased region" description="Acidic residues" evidence="1">
    <location>
        <begin position="111"/>
        <end position="131"/>
    </location>
</feature>
<proteinExistence type="predicted"/>
<evidence type="ECO:0000256" key="1">
    <source>
        <dbReference type="SAM" id="MobiDB-lite"/>
    </source>
</evidence>